<dbReference type="InterPro" id="IPR052772">
    <property type="entry name" value="Endo/PolyKinase_Domain-Protein"/>
</dbReference>
<proteinExistence type="predicted"/>
<name>A0A3N9TAD7_9VIBR</name>
<protein>
    <submittedName>
        <fullName evidence="1">ATP-binding protein</fullName>
    </submittedName>
</protein>
<dbReference type="Pfam" id="PF13671">
    <property type="entry name" value="AAA_33"/>
    <property type="match status" value="1"/>
</dbReference>
<dbReference type="Gene3D" id="3.40.50.300">
    <property type="entry name" value="P-loop containing nucleotide triphosphate hydrolases"/>
    <property type="match status" value="1"/>
</dbReference>
<dbReference type="SUPFAM" id="SSF52540">
    <property type="entry name" value="P-loop containing nucleoside triphosphate hydrolases"/>
    <property type="match status" value="1"/>
</dbReference>
<evidence type="ECO:0000313" key="2">
    <source>
        <dbReference type="Proteomes" id="UP000281112"/>
    </source>
</evidence>
<keyword evidence="2" id="KW-1185">Reference proteome</keyword>
<evidence type="ECO:0000313" key="1">
    <source>
        <dbReference type="EMBL" id="RQW61048.1"/>
    </source>
</evidence>
<dbReference type="RefSeq" id="WP_124939240.1">
    <property type="nucleotide sequence ID" value="NZ_RJVQ01000020.1"/>
</dbReference>
<accession>A0A3N9TAD7</accession>
<keyword evidence="1" id="KW-0067">ATP-binding</keyword>
<dbReference type="OrthoDB" id="6182772at2"/>
<dbReference type="GO" id="GO:0004519">
    <property type="term" value="F:endonuclease activity"/>
    <property type="evidence" value="ECO:0007669"/>
    <property type="project" value="TreeGrafter"/>
</dbReference>
<dbReference type="EMBL" id="RJVQ01000020">
    <property type="protein sequence ID" value="RQW61048.1"/>
    <property type="molecule type" value="Genomic_DNA"/>
</dbReference>
<keyword evidence="1" id="KW-0547">Nucleotide-binding</keyword>
<dbReference type="Proteomes" id="UP000281112">
    <property type="component" value="Unassembled WGS sequence"/>
</dbReference>
<reference evidence="1 2" key="1">
    <citation type="submission" date="2018-11" db="EMBL/GenBank/DDBJ databases">
        <title>Vibrio LJC006 sp. nov., isolated from seawater during the bloom of the enteromorpha.</title>
        <authorList>
            <person name="Liang J."/>
        </authorList>
    </citation>
    <scope>NUCLEOTIDE SEQUENCE [LARGE SCALE GENOMIC DNA]</scope>
    <source>
        <strain evidence="1 2">LJC006</strain>
    </source>
</reference>
<sequence>MATLTLIRGLPGSGKSTLAKTLDAKHLEADMYFERKGHYHFDPSKLHMAHRWCRMQTEKYLRQGMNVVVSNTFIQKWEMRPYLKLAEKYDAQLIIEICRSNYGNIHDVEEATLIKMQSRWEE</sequence>
<dbReference type="AlphaFoldDB" id="A0A3N9TAD7"/>
<comment type="caution">
    <text evidence="1">The sequence shown here is derived from an EMBL/GenBank/DDBJ whole genome shotgun (WGS) entry which is preliminary data.</text>
</comment>
<gene>
    <name evidence="1" type="ORF">EES38_21435</name>
</gene>
<dbReference type="PANTHER" id="PTHR46535">
    <property type="entry name" value="NEDD4-BINDING PROTEIN 2"/>
    <property type="match status" value="1"/>
</dbReference>
<organism evidence="1 2">
    <name type="scientific">Vibrio viridaestus</name>
    <dbReference type="NCBI Taxonomy" id="2487322"/>
    <lineage>
        <taxon>Bacteria</taxon>
        <taxon>Pseudomonadati</taxon>
        <taxon>Pseudomonadota</taxon>
        <taxon>Gammaproteobacteria</taxon>
        <taxon>Vibrionales</taxon>
        <taxon>Vibrionaceae</taxon>
        <taxon>Vibrio</taxon>
    </lineage>
</organism>
<dbReference type="GO" id="GO:0005524">
    <property type="term" value="F:ATP binding"/>
    <property type="evidence" value="ECO:0007669"/>
    <property type="project" value="UniProtKB-KW"/>
</dbReference>
<dbReference type="PANTHER" id="PTHR46535:SF1">
    <property type="entry name" value="NEDD4-BINDING PROTEIN 2"/>
    <property type="match status" value="1"/>
</dbReference>
<dbReference type="InterPro" id="IPR027417">
    <property type="entry name" value="P-loop_NTPase"/>
</dbReference>